<dbReference type="InterPro" id="IPR035994">
    <property type="entry name" value="Nucleoside_phosphorylase_sf"/>
</dbReference>
<feature type="binding site" evidence="4">
    <location>
        <begin position="214"/>
        <end position="216"/>
    </location>
    <ligand>
        <name>substrate</name>
    </ligand>
</feature>
<feature type="binding site" evidence="4">
    <location>
        <begin position="59"/>
        <end position="60"/>
    </location>
    <ligand>
        <name>phosphate</name>
        <dbReference type="ChEBI" id="CHEBI:43474"/>
    </ligand>
</feature>
<dbReference type="PROSITE" id="PS01240">
    <property type="entry name" value="PNP_MTAP_2"/>
    <property type="match status" value="1"/>
</dbReference>
<dbReference type="NCBIfam" id="NF006492">
    <property type="entry name" value="PRK08931.1"/>
    <property type="match status" value="1"/>
</dbReference>
<dbReference type="NCBIfam" id="TIGR01694">
    <property type="entry name" value="MTAP"/>
    <property type="match status" value="1"/>
</dbReference>
<comment type="pathway">
    <text evidence="4">Amino-acid biosynthesis; L-methionine biosynthesis via salvage pathway; S-methyl-5-thio-alpha-D-ribose 1-phosphate from S-methyl-5'-thioadenosine (phosphorylase route): step 1/1.</text>
</comment>
<organism evidence="6 7">
    <name type="scientific">Swaminathania salitolerans</name>
    <dbReference type="NCBI Taxonomy" id="182838"/>
    <lineage>
        <taxon>Bacteria</taxon>
        <taxon>Pseudomonadati</taxon>
        <taxon>Pseudomonadota</taxon>
        <taxon>Alphaproteobacteria</taxon>
        <taxon>Acetobacterales</taxon>
        <taxon>Acetobacteraceae</taxon>
        <taxon>Swaminathania</taxon>
    </lineage>
</organism>
<dbReference type="Pfam" id="PF01048">
    <property type="entry name" value="PNP_UDP_1"/>
    <property type="match status" value="1"/>
</dbReference>
<comment type="function">
    <text evidence="4">Catalyzes the reversible phosphorylation of S-methyl-5'-thioadenosine (MTA) to adenine and 5-methylthioribose-1-phosphate. Involved in the breakdown of MTA, a major by-product of polyamine biosynthesis. Responsible for the first step in the methionine salvage pathway after MTA has been generated from S-adenosylmethionine. Has broad substrate specificity with 6-aminopurine nucleosides as preferred substrates.</text>
</comment>
<gene>
    <name evidence="4 6" type="primary">mtnP</name>
    <name evidence="6" type="ORF">SSA02_06840</name>
</gene>
<evidence type="ECO:0000313" key="6">
    <source>
        <dbReference type="EMBL" id="GEL01521.1"/>
    </source>
</evidence>
<dbReference type="EMBL" id="BJVC01000001">
    <property type="protein sequence ID" value="GEL01521.1"/>
    <property type="molecule type" value="Genomic_DNA"/>
</dbReference>
<dbReference type="OrthoDB" id="1523230at2"/>
<dbReference type="GO" id="GO:0005829">
    <property type="term" value="C:cytosol"/>
    <property type="evidence" value="ECO:0007669"/>
    <property type="project" value="TreeGrafter"/>
</dbReference>
<name>A0A511BME8_9PROT</name>
<dbReference type="InterPro" id="IPR000845">
    <property type="entry name" value="Nucleoside_phosphorylase_d"/>
</dbReference>
<evidence type="ECO:0000259" key="5">
    <source>
        <dbReference type="Pfam" id="PF01048"/>
    </source>
</evidence>
<dbReference type="PANTHER" id="PTHR42679:SF2">
    <property type="entry name" value="S-METHYL-5'-THIOADENOSINE PHOSPHORYLASE"/>
    <property type="match status" value="1"/>
</dbReference>
<dbReference type="Proteomes" id="UP000321405">
    <property type="component" value="Unassembled WGS sequence"/>
</dbReference>
<comment type="caution">
    <text evidence="6">The sequence shown here is derived from an EMBL/GenBank/DDBJ whole genome shotgun (WGS) entry which is preliminary data.</text>
</comment>
<reference evidence="6 7" key="1">
    <citation type="submission" date="2019-07" db="EMBL/GenBank/DDBJ databases">
        <title>Whole genome shotgun sequence of Swaminathania salitolerans NBRC 104436.</title>
        <authorList>
            <person name="Hosoyama A."/>
            <person name="Uohara A."/>
            <person name="Ohji S."/>
            <person name="Ichikawa N."/>
        </authorList>
    </citation>
    <scope>NUCLEOTIDE SEQUENCE [LARGE SCALE GENOMIC DNA]</scope>
    <source>
        <strain evidence="6 7">NBRC 104436</strain>
    </source>
</reference>
<feature type="binding site" evidence="4">
    <location>
        <position position="191"/>
    </location>
    <ligand>
        <name>phosphate</name>
        <dbReference type="ChEBI" id="CHEBI:43474"/>
    </ligand>
</feature>
<keyword evidence="2 4" id="KW-0808">Transferase</keyword>
<dbReference type="AlphaFoldDB" id="A0A511BME8"/>
<dbReference type="GO" id="GO:0006166">
    <property type="term" value="P:purine ribonucleoside salvage"/>
    <property type="evidence" value="ECO:0007669"/>
    <property type="project" value="UniProtKB-KW"/>
</dbReference>
<evidence type="ECO:0000256" key="4">
    <source>
        <dbReference type="HAMAP-Rule" id="MF_01963"/>
    </source>
</evidence>
<keyword evidence="3 4" id="KW-0660">Purine salvage</keyword>
<feature type="site" description="Important for substrate specificity" evidence="4">
    <location>
        <position position="227"/>
    </location>
</feature>
<keyword evidence="1 4" id="KW-0328">Glycosyltransferase</keyword>
<evidence type="ECO:0000256" key="3">
    <source>
        <dbReference type="ARBA" id="ARBA00022726"/>
    </source>
</evidence>
<keyword evidence="7" id="KW-1185">Reference proteome</keyword>
<feature type="site" description="Important for substrate specificity" evidence="4">
    <location>
        <position position="172"/>
    </location>
</feature>
<feature type="domain" description="Nucleoside phosphorylase" evidence="5">
    <location>
        <begin position="11"/>
        <end position="249"/>
    </location>
</feature>
<dbReference type="GO" id="GO:0019509">
    <property type="term" value="P:L-methionine salvage from methylthioadenosine"/>
    <property type="evidence" value="ECO:0007669"/>
    <property type="project" value="UniProtKB-UniRule"/>
</dbReference>
<dbReference type="EC" id="2.4.2.28" evidence="4"/>
<dbReference type="PANTHER" id="PTHR42679">
    <property type="entry name" value="S-METHYL-5'-THIOADENOSINE PHOSPHORYLASE"/>
    <property type="match status" value="1"/>
</dbReference>
<dbReference type="FunFam" id="3.40.50.1580:FF:000012">
    <property type="entry name" value="Probable 6-oxopurine nucleoside phosphorylase"/>
    <property type="match status" value="1"/>
</dbReference>
<dbReference type="GO" id="GO:0017061">
    <property type="term" value="F:S-methyl-5-thioadenosine phosphorylase activity"/>
    <property type="evidence" value="ECO:0007669"/>
    <property type="project" value="UniProtKB-UniRule"/>
</dbReference>
<evidence type="ECO:0000256" key="2">
    <source>
        <dbReference type="ARBA" id="ARBA00022679"/>
    </source>
</evidence>
<feature type="binding site" evidence="4">
    <location>
        <position position="190"/>
    </location>
    <ligand>
        <name>substrate</name>
    </ligand>
</feature>
<comment type="similarity">
    <text evidence="4">Belongs to the PNP/MTAP phosphorylase family. MTAP subfamily.</text>
</comment>
<sequence length="297" mass="32206">MADNVTIEPVIGLIGGSGLYDIDGLEDKEWRRVETPWGEPSDALLFGRLDGVRCVFLPRHGRGHPIPPSELNFRANIDALKRSGVTDIVSLSAVGSLREDLPPGRFVLVDQFIDRSFARQKSFFGRGCVAHVGMAEPVSARMGDVIAAQAAHIGVEMTRGGTYLVMEGPQFSTRAESELYRQWGCSVIGMTNMPEAKLAREAELCYASIAMVTDYDCWHDDHDSVTVDAVVKIMTENAAKAKSLVKAIIPELGKPRGLCPSGAERALDNAIITAPSARDPEMLAKLDAVAGRILRMA</sequence>
<dbReference type="Gene3D" id="3.40.50.1580">
    <property type="entry name" value="Nucleoside phosphorylase domain"/>
    <property type="match status" value="1"/>
</dbReference>
<dbReference type="InterPro" id="IPR010044">
    <property type="entry name" value="MTAP"/>
</dbReference>
<protein>
    <recommendedName>
        <fullName evidence="4">S-methyl-5'-thioadenosine phosphorylase</fullName>
        <ecNumber evidence="4">2.4.2.28</ecNumber>
    </recommendedName>
    <alternativeName>
        <fullName evidence="4">5'-methylthioadenosine phosphorylase</fullName>
        <shortName evidence="4">MTA phosphorylase</shortName>
        <shortName evidence="4">MTAP</shortName>
    </alternativeName>
</protein>
<dbReference type="InterPro" id="IPR018099">
    <property type="entry name" value="Purine_phosphorylase-2_CS"/>
</dbReference>
<evidence type="ECO:0000313" key="7">
    <source>
        <dbReference type="Proteomes" id="UP000321405"/>
    </source>
</evidence>
<accession>A0A511BME8</accession>
<comment type="catalytic activity">
    <reaction evidence="4">
        <text>S-methyl-5'-thioadenosine + phosphate = 5-(methylsulfanyl)-alpha-D-ribose 1-phosphate + adenine</text>
        <dbReference type="Rhea" id="RHEA:11852"/>
        <dbReference type="ChEBI" id="CHEBI:16708"/>
        <dbReference type="ChEBI" id="CHEBI:17509"/>
        <dbReference type="ChEBI" id="CHEBI:43474"/>
        <dbReference type="ChEBI" id="CHEBI:58533"/>
        <dbReference type="EC" id="2.4.2.28"/>
    </reaction>
</comment>
<feature type="binding site" evidence="4">
    <location>
        <position position="17"/>
    </location>
    <ligand>
        <name>phosphate</name>
        <dbReference type="ChEBI" id="CHEBI:43474"/>
    </ligand>
</feature>
<dbReference type="CDD" id="cd09010">
    <property type="entry name" value="MTAP_SsMTAPII_like_MTIP"/>
    <property type="match status" value="1"/>
</dbReference>
<dbReference type="UniPathway" id="UPA00904">
    <property type="reaction ID" value="UER00873"/>
</dbReference>
<dbReference type="HAMAP" id="MF_01963">
    <property type="entry name" value="MTAP"/>
    <property type="match status" value="1"/>
</dbReference>
<dbReference type="SUPFAM" id="SSF53167">
    <property type="entry name" value="Purine and uridine phosphorylases"/>
    <property type="match status" value="1"/>
</dbReference>
<proteinExistence type="inferred from homology"/>
<feature type="binding site" evidence="4">
    <location>
        <begin position="92"/>
        <end position="93"/>
    </location>
    <ligand>
        <name>phosphate</name>
        <dbReference type="ChEBI" id="CHEBI:43474"/>
    </ligand>
</feature>
<comment type="subunit">
    <text evidence="4">Homohexamer. Dimer of a homotrimer.</text>
</comment>
<evidence type="ECO:0000256" key="1">
    <source>
        <dbReference type="ARBA" id="ARBA00022676"/>
    </source>
</evidence>